<sequence length="72" mass="8479">MKKFLIELFWSSLVGLILASINIFDGSVLRIEKLFDALIFGKYYNDGRIEFLFGIIITFMVIKSIKYYKDMK</sequence>
<reference evidence="3" key="1">
    <citation type="journal article" date="2012" name="Stand. Genomic Sci.">
        <title>Genome sequence of strain HIMB624, a cultured representative from the OM43 clade of marine Betaproteobacteria.</title>
        <authorList>
            <person name="Huggett M.J."/>
            <person name="Hayakawa D.H."/>
            <person name="Rappe M.S."/>
        </authorList>
    </citation>
    <scope>NUCLEOTIDE SEQUENCE [LARGE SCALE GENOMIC DNA]</scope>
    <source>
        <strain evidence="3">KB13</strain>
    </source>
</reference>
<name>B6BT98_9PROT</name>
<proteinExistence type="predicted"/>
<dbReference type="HOGENOM" id="CLU_2714215_0_0_4"/>
<dbReference type="EMBL" id="DS995299">
    <property type="protein sequence ID" value="EDZ64202.1"/>
    <property type="molecule type" value="Genomic_DNA"/>
</dbReference>
<protein>
    <submittedName>
        <fullName evidence="2">Uncharacterized protein</fullName>
    </submittedName>
</protein>
<evidence type="ECO:0000313" key="3">
    <source>
        <dbReference type="Proteomes" id="UP000004188"/>
    </source>
</evidence>
<keyword evidence="1" id="KW-0812">Transmembrane</keyword>
<organism evidence="2 3">
    <name type="scientific">beta proteobacterium KB13</name>
    <dbReference type="NCBI Taxonomy" id="314607"/>
    <lineage>
        <taxon>Bacteria</taxon>
        <taxon>Pseudomonadati</taxon>
        <taxon>Pseudomonadota</taxon>
        <taxon>Betaproteobacteria</taxon>
        <taxon>Nitrosomonadales</taxon>
        <taxon>OM43 clade</taxon>
    </lineage>
</organism>
<keyword evidence="1" id="KW-1133">Transmembrane helix</keyword>
<accession>B6BT98</accession>
<keyword evidence="3" id="KW-1185">Reference proteome</keyword>
<feature type="transmembrane region" description="Helical" evidence="1">
    <location>
        <begin position="43"/>
        <end position="62"/>
    </location>
</feature>
<evidence type="ECO:0000313" key="2">
    <source>
        <dbReference type="EMBL" id="EDZ64202.1"/>
    </source>
</evidence>
<gene>
    <name evidence="2" type="ORF">KB13_334</name>
</gene>
<evidence type="ECO:0000256" key="1">
    <source>
        <dbReference type="SAM" id="Phobius"/>
    </source>
</evidence>
<dbReference type="AlphaFoldDB" id="B6BT98"/>
<keyword evidence="1" id="KW-0472">Membrane</keyword>
<dbReference type="Proteomes" id="UP000004188">
    <property type="component" value="Unassembled WGS sequence"/>
</dbReference>